<dbReference type="EMBL" id="HG793142">
    <property type="protein sequence ID" value="CRL23064.1"/>
    <property type="molecule type" value="Genomic_DNA"/>
</dbReference>
<gene>
    <name evidence="1" type="ORF">PCAMFM013_S009g000004</name>
</gene>
<reference evidence="1 2" key="1">
    <citation type="journal article" date="2014" name="Nat. Commun.">
        <title>Multiple recent horizontal transfers of a large genomic region in cheese making fungi.</title>
        <authorList>
            <person name="Cheeseman K."/>
            <person name="Ropars J."/>
            <person name="Renault P."/>
            <person name="Dupont J."/>
            <person name="Gouzy J."/>
            <person name="Branca A."/>
            <person name="Abraham A.L."/>
            <person name="Ceppi M."/>
            <person name="Conseiller E."/>
            <person name="Debuchy R."/>
            <person name="Malagnac F."/>
            <person name="Goarin A."/>
            <person name="Silar P."/>
            <person name="Lacoste S."/>
            <person name="Sallet E."/>
            <person name="Bensimon A."/>
            <person name="Giraud T."/>
            <person name="Brygoo Y."/>
        </authorList>
    </citation>
    <scope>NUCLEOTIDE SEQUENCE [LARGE SCALE GENOMIC DNA]</scope>
    <source>
        <strain evidence="2">FM 013</strain>
    </source>
</reference>
<keyword evidence="2" id="KW-1185">Reference proteome</keyword>
<sequence length="63" mass="7416">MNAGEIQPTSHKLWGRPRCFPRDRSELYPPPQYESNRTITLPERAIRLMYRETDMNLGGIARQ</sequence>
<protein>
    <submittedName>
        <fullName evidence="1">Str. FM013</fullName>
    </submittedName>
</protein>
<accession>A0A0G4P9W0</accession>
<evidence type="ECO:0000313" key="1">
    <source>
        <dbReference type="EMBL" id="CRL23064.1"/>
    </source>
</evidence>
<name>A0A0G4P9W0_PENC3</name>
<dbReference type="AlphaFoldDB" id="A0A0G4P9W0"/>
<dbReference type="Proteomes" id="UP000053732">
    <property type="component" value="Unassembled WGS sequence"/>
</dbReference>
<evidence type="ECO:0000313" key="2">
    <source>
        <dbReference type="Proteomes" id="UP000053732"/>
    </source>
</evidence>
<organism evidence="1 2">
    <name type="scientific">Penicillium camemberti (strain FM 013)</name>
    <dbReference type="NCBI Taxonomy" id="1429867"/>
    <lineage>
        <taxon>Eukaryota</taxon>
        <taxon>Fungi</taxon>
        <taxon>Dikarya</taxon>
        <taxon>Ascomycota</taxon>
        <taxon>Pezizomycotina</taxon>
        <taxon>Eurotiomycetes</taxon>
        <taxon>Eurotiomycetidae</taxon>
        <taxon>Eurotiales</taxon>
        <taxon>Aspergillaceae</taxon>
        <taxon>Penicillium</taxon>
    </lineage>
</organism>
<proteinExistence type="predicted"/>